<accession>A0A0M3I1W7</accession>
<keyword evidence="2" id="KW-1185">Reference proteome</keyword>
<dbReference type="AlphaFoldDB" id="A0A0M3I1W7"/>
<evidence type="ECO:0000256" key="1">
    <source>
        <dbReference type="SAM" id="MobiDB-lite"/>
    </source>
</evidence>
<evidence type="ECO:0000313" key="3">
    <source>
        <dbReference type="WBParaSite" id="ALUE_0001036101-mRNA-1"/>
    </source>
</evidence>
<feature type="region of interest" description="Disordered" evidence="1">
    <location>
        <begin position="1"/>
        <end position="93"/>
    </location>
</feature>
<sequence>MGSGLQPSSAKRALTERGFDATRSRSDPRNGSFDDERPIRGAVNSSSTEPFSRDRRGRQSVRVPSTPKTSLPRRADSAERARSSVDVGSAPAVLQRRCMVSQCAIPVRPQRRIPPPTSRPRRISANESSTSSTTQLTGGDCSGTPNEEVPSSKQSQSVSEPRSIKMVLRETKSVSDEHEMQFPSPSYNTVSSTSKWKQAGALHPVATSPTVRPKQRSGSFDMATTMDATLRFHEKIRVRGKPKVTNGDDPFEAEVILIYFILQNLP</sequence>
<feature type="region of interest" description="Disordered" evidence="1">
    <location>
        <begin position="106"/>
        <end position="163"/>
    </location>
</feature>
<proteinExistence type="predicted"/>
<protein>
    <submittedName>
        <fullName evidence="3">Uncharacterized protein</fullName>
    </submittedName>
</protein>
<dbReference type="WBParaSite" id="ALUE_0001036101-mRNA-1">
    <property type="protein sequence ID" value="ALUE_0001036101-mRNA-1"/>
    <property type="gene ID" value="ALUE_0001036101"/>
</dbReference>
<feature type="compositionally biased region" description="Basic and acidic residues" evidence="1">
    <location>
        <begin position="13"/>
        <end position="39"/>
    </location>
</feature>
<name>A0A0M3I1W7_ASCLU</name>
<organism evidence="2 3">
    <name type="scientific">Ascaris lumbricoides</name>
    <name type="common">Giant roundworm</name>
    <dbReference type="NCBI Taxonomy" id="6252"/>
    <lineage>
        <taxon>Eukaryota</taxon>
        <taxon>Metazoa</taxon>
        <taxon>Ecdysozoa</taxon>
        <taxon>Nematoda</taxon>
        <taxon>Chromadorea</taxon>
        <taxon>Rhabditida</taxon>
        <taxon>Spirurina</taxon>
        <taxon>Ascaridomorpha</taxon>
        <taxon>Ascaridoidea</taxon>
        <taxon>Ascarididae</taxon>
        <taxon>Ascaris</taxon>
    </lineage>
</organism>
<reference evidence="3" key="1">
    <citation type="submission" date="2017-02" db="UniProtKB">
        <authorList>
            <consortium name="WormBaseParasite"/>
        </authorList>
    </citation>
    <scope>IDENTIFICATION</scope>
</reference>
<evidence type="ECO:0000313" key="2">
    <source>
        <dbReference type="Proteomes" id="UP000036681"/>
    </source>
</evidence>
<feature type="compositionally biased region" description="Basic and acidic residues" evidence="1">
    <location>
        <begin position="73"/>
        <end position="83"/>
    </location>
</feature>
<feature type="compositionally biased region" description="Polar residues" evidence="1">
    <location>
        <begin position="143"/>
        <end position="160"/>
    </location>
</feature>
<dbReference type="Proteomes" id="UP000036681">
    <property type="component" value="Unplaced"/>
</dbReference>